<protein>
    <submittedName>
        <fullName evidence="2">Uncharacterized protein</fullName>
    </submittedName>
</protein>
<name>A0ABT9NAC7_9ACTO</name>
<proteinExistence type="predicted"/>
<evidence type="ECO:0000313" key="3">
    <source>
        <dbReference type="Proteomes" id="UP001235966"/>
    </source>
</evidence>
<gene>
    <name evidence="2" type="ORF">J2S49_000718</name>
</gene>
<feature type="region of interest" description="Disordered" evidence="1">
    <location>
        <begin position="20"/>
        <end position="40"/>
    </location>
</feature>
<keyword evidence="3" id="KW-1185">Reference proteome</keyword>
<reference evidence="2 3" key="1">
    <citation type="submission" date="2023-07" db="EMBL/GenBank/DDBJ databases">
        <title>Sequencing the genomes of 1000 actinobacteria strains.</title>
        <authorList>
            <person name="Klenk H.-P."/>
        </authorList>
    </citation>
    <scope>NUCLEOTIDE SEQUENCE [LARGE SCALE GENOMIC DNA]</scope>
    <source>
        <strain evidence="2 3">DSM 102162</strain>
    </source>
</reference>
<evidence type="ECO:0000256" key="1">
    <source>
        <dbReference type="SAM" id="MobiDB-lite"/>
    </source>
</evidence>
<accession>A0ABT9NAC7</accession>
<sequence length="66" mass="7363">MSLFSTPDALVLSTPSRMFAHDSLTNPSRRSHADSHPNPTHCANNAYVENCELPTWKIVNSLRGRL</sequence>
<dbReference type="Proteomes" id="UP001235966">
    <property type="component" value="Unassembled WGS sequence"/>
</dbReference>
<evidence type="ECO:0000313" key="2">
    <source>
        <dbReference type="EMBL" id="MDP9800642.1"/>
    </source>
</evidence>
<organism evidence="2 3">
    <name type="scientific">Arcanobacterium wilhelmae</name>
    <dbReference type="NCBI Taxonomy" id="1803177"/>
    <lineage>
        <taxon>Bacteria</taxon>
        <taxon>Bacillati</taxon>
        <taxon>Actinomycetota</taxon>
        <taxon>Actinomycetes</taxon>
        <taxon>Actinomycetales</taxon>
        <taxon>Actinomycetaceae</taxon>
        <taxon>Arcanobacterium</taxon>
    </lineage>
</organism>
<dbReference type="EMBL" id="JAUSQW010000001">
    <property type="protein sequence ID" value="MDP9800642.1"/>
    <property type="molecule type" value="Genomic_DNA"/>
</dbReference>
<comment type="caution">
    <text evidence="2">The sequence shown here is derived from an EMBL/GenBank/DDBJ whole genome shotgun (WGS) entry which is preliminary data.</text>
</comment>